<organism evidence="1 2">
    <name type="scientific">Candidatus Roizmanbacteria bacterium RIFCSPLOWO2_01_FULL_35_13</name>
    <dbReference type="NCBI Taxonomy" id="1802055"/>
    <lineage>
        <taxon>Bacteria</taxon>
        <taxon>Candidatus Roizmaniibacteriota</taxon>
    </lineage>
</organism>
<dbReference type="AlphaFoldDB" id="A0A1F7I803"/>
<name>A0A1F7I803_9BACT</name>
<evidence type="ECO:0000313" key="2">
    <source>
        <dbReference type="Proteomes" id="UP000179270"/>
    </source>
</evidence>
<accession>A0A1F7I803</accession>
<gene>
    <name evidence="1" type="ORF">A3A74_00580</name>
</gene>
<sequence>MRLPFFNKSGNEGKTFFGLFLKEQQGIGFVMKMKDANIILIDQEKFTYSNGWEHVTEAIDEVILKLEQRTKTKLHETIFFIYSHFIDEKTKDIKKVYLDKVKDLVKRLNLKALGYIEAYEAVLHYLEKKEELPLTAILIELDHSNLSVFVYRRGELTYLKVLAHTDKLIDDLLMSFMEIKGRFVLPSRIILYNSKDLDNESTEIVTYRWSEELFIQLPRVEIVKEHELIQGLLEVFAEQYGKNTTGAIFTEAKPKEEVMGFVIGGDVAKAKNIKEEIILPARISSTFIADKISSFTQKILTLPKIINKRWTVLAGIILILAGLFLNEYFFHRATLTLFLPSKSIKKDLSVTSDNLTISTDSKTVDLKDSKPTTGKKEIGEKAKGSITLHNFDDSEKTFAKGTSLETGGLKFSLDQEVKIASASVVTINGGVVKQPGKAKVGATADTLGNQSNIASGKQFKIADLSSSQYFGLNESAFTGGTKKDLKTVAKKDMDDLLKNIGIFAKKQKTDLSQAKKNSDAKILTQLTEVEIAKEKFDKEVGEEADTISLQAEVKLTAYSYTDKEMKDVILKILTKDAEKGFELSNNKLSYSIKDAAKKGNEVTINVSSDAKSIKDVSADEVIKKVSGKNTGNLKNLLTENFKIEGYELTVKPKIPLLQNLMPFFEKNITVKISSL</sequence>
<dbReference type="STRING" id="1802055.A3A74_00580"/>
<dbReference type="Proteomes" id="UP000179270">
    <property type="component" value="Unassembled WGS sequence"/>
</dbReference>
<proteinExistence type="predicted"/>
<evidence type="ECO:0008006" key="3">
    <source>
        <dbReference type="Google" id="ProtNLM"/>
    </source>
</evidence>
<comment type="caution">
    <text evidence="1">The sequence shown here is derived from an EMBL/GenBank/DDBJ whole genome shotgun (WGS) entry which is preliminary data.</text>
</comment>
<dbReference type="EMBL" id="MGAF01000048">
    <property type="protein sequence ID" value="OGK39501.1"/>
    <property type="molecule type" value="Genomic_DNA"/>
</dbReference>
<protein>
    <recommendedName>
        <fullName evidence="3">Baseplate protein J-like domain-containing protein</fullName>
    </recommendedName>
</protein>
<evidence type="ECO:0000313" key="1">
    <source>
        <dbReference type="EMBL" id="OGK39501.1"/>
    </source>
</evidence>
<reference evidence="1 2" key="1">
    <citation type="journal article" date="2016" name="Nat. Commun.">
        <title>Thousands of microbial genomes shed light on interconnected biogeochemical processes in an aquifer system.</title>
        <authorList>
            <person name="Anantharaman K."/>
            <person name="Brown C.T."/>
            <person name="Hug L.A."/>
            <person name="Sharon I."/>
            <person name="Castelle C.J."/>
            <person name="Probst A.J."/>
            <person name="Thomas B.C."/>
            <person name="Singh A."/>
            <person name="Wilkins M.J."/>
            <person name="Karaoz U."/>
            <person name="Brodie E.L."/>
            <person name="Williams K.H."/>
            <person name="Hubbard S.S."/>
            <person name="Banfield J.F."/>
        </authorList>
    </citation>
    <scope>NUCLEOTIDE SEQUENCE [LARGE SCALE GENOMIC DNA]</scope>
</reference>